<protein>
    <submittedName>
        <fullName evidence="1">Uncharacterized protein</fullName>
    </submittedName>
</protein>
<reference evidence="1" key="2">
    <citation type="journal article" date="2011" name="Microb. Ecol.">
        <title>Taxonomic and Functional Metagenomic Profiling of the Microbial Community in the Anoxic Sediment of a Sub-saline Shallow Lake (Laguna de Carrizo, Central Spain).</title>
        <authorList>
            <person name="Ferrer M."/>
            <person name="Guazzaroni M.E."/>
            <person name="Richter M."/>
            <person name="Garcia-Salamanca A."/>
            <person name="Yarza P."/>
            <person name="Suarez-Suarez A."/>
            <person name="Solano J."/>
            <person name="Alcaide M."/>
            <person name="van Dillewijn P."/>
            <person name="Molina-Henares M.A."/>
            <person name="Lopez-Cortes N."/>
            <person name="Al-Ramahi Y."/>
            <person name="Guerrero C."/>
            <person name="Acosta A."/>
            <person name="de Eugenio L.I."/>
            <person name="Martinez V."/>
            <person name="Marques S."/>
            <person name="Rojo F."/>
            <person name="Santero E."/>
            <person name="Genilloud O."/>
            <person name="Perez-Perez J."/>
            <person name="Rossello-Mora R."/>
            <person name="Ramos J.L."/>
        </authorList>
    </citation>
    <scope>NUCLEOTIDE SEQUENCE</scope>
</reference>
<name>D9PID4_9ZZZZ</name>
<reference evidence="1" key="1">
    <citation type="submission" date="2010-07" db="EMBL/GenBank/DDBJ databases">
        <authorList>
            <consortium name="CONSOLIDER consortium CSD2007-00005"/>
            <person name="Guazzaroni M.-E."/>
            <person name="Richter M."/>
            <person name="Garcia-Salamanca A."/>
            <person name="Yarza P."/>
            <person name="Ferrer M."/>
        </authorList>
    </citation>
    <scope>NUCLEOTIDE SEQUENCE</scope>
</reference>
<organism evidence="1">
    <name type="scientific">sediment metagenome</name>
    <dbReference type="NCBI Taxonomy" id="749907"/>
    <lineage>
        <taxon>unclassified sequences</taxon>
        <taxon>metagenomes</taxon>
        <taxon>ecological metagenomes</taxon>
    </lineage>
</organism>
<sequence>MAQGDVTWFNAAKAKLGLAVINLETDVLKLGLVTSSVTPTASTADPCWGAGGTTNLSSYEVTPGGNYSAGGPTVANNTFAESGGTATLDADNTSIAQSGSNPTNARWGILYSDTSTNNDALAFVDLGGVTDLSSGGFSITWNASGIMTLA</sequence>
<dbReference type="EMBL" id="ADZX01000424">
    <property type="protein sequence ID" value="EFK96686.1"/>
    <property type="molecule type" value="Genomic_DNA"/>
</dbReference>
<gene>
    <name evidence="1" type="ORF">LDC_1290</name>
</gene>
<proteinExistence type="predicted"/>
<dbReference type="AlphaFoldDB" id="D9PID4"/>
<evidence type="ECO:0000313" key="1">
    <source>
        <dbReference type="EMBL" id="EFK96686.1"/>
    </source>
</evidence>
<comment type="caution">
    <text evidence="1">The sequence shown here is derived from an EMBL/GenBank/DDBJ whole genome shotgun (WGS) entry which is preliminary data.</text>
</comment>
<accession>D9PID4</accession>